<dbReference type="Pfam" id="PF13912">
    <property type="entry name" value="zf-C2H2_6"/>
    <property type="match status" value="2"/>
</dbReference>
<dbReference type="Gene3D" id="3.30.160.60">
    <property type="entry name" value="Classic Zinc Finger"/>
    <property type="match status" value="1"/>
</dbReference>
<evidence type="ECO:0000313" key="10">
    <source>
        <dbReference type="EMBL" id="KAL2460326.1"/>
    </source>
</evidence>
<accession>A0ABD1P8W9</accession>
<proteinExistence type="predicted"/>
<gene>
    <name evidence="10" type="ORF">Adt_43746</name>
</gene>
<evidence type="ECO:0000259" key="9">
    <source>
        <dbReference type="PROSITE" id="PS50157"/>
    </source>
</evidence>
<dbReference type="InterPro" id="IPR013087">
    <property type="entry name" value="Znf_C2H2_type"/>
</dbReference>
<dbReference type="InterPro" id="IPR044653">
    <property type="entry name" value="AZF1/2/3-like"/>
</dbReference>
<keyword evidence="2" id="KW-0677">Repeat</keyword>
<evidence type="ECO:0000256" key="6">
    <source>
        <dbReference type="ARBA" id="ARBA00023163"/>
    </source>
</evidence>
<feature type="compositionally biased region" description="Pro residues" evidence="8">
    <location>
        <begin position="12"/>
        <end position="21"/>
    </location>
</feature>
<keyword evidence="1" id="KW-0479">Metal-binding</keyword>
<dbReference type="PANTHER" id="PTHR45988:SF90">
    <property type="entry name" value="ZINC FINGER PROTEIN ZAT10-LIKE"/>
    <property type="match status" value="1"/>
</dbReference>
<protein>
    <submittedName>
        <fullName evidence="10">Zinc finger protein ZAT10</fullName>
    </submittedName>
</protein>
<evidence type="ECO:0000256" key="8">
    <source>
        <dbReference type="SAM" id="MobiDB-lite"/>
    </source>
</evidence>
<dbReference type="AlphaFoldDB" id="A0ABD1P8W9"/>
<keyword evidence="4" id="KW-0862">Zinc</keyword>
<keyword evidence="6" id="KW-0804">Transcription</keyword>
<dbReference type="SUPFAM" id="SSF57667">
    <property type="entry name" value="beta-beta-alpha zinc fingers"/>
    <property type="match status" value="1"/>
</dbReference>
<feature type="domain" description="C2H2-type" evidence="9">
    <location>
        <begin position="119"/>
        <end position="146"/>
    </location>
</feature>
<dbReference type="PROSITE" id="PS50157">
    <property type="entry name" value="ZINC_FINGER_C2H2_2"/>
    <property type="match status" value="2"/>
</dbReference>
<feature type="region of interest" description="Disordered" evidence="8">
    <location>
        <begin position="1"/>
        <end position="41"/>
    </location>
</feature>
<evidence type="ECO:0000256" key="3">
    <source>
        <dbReference type="ARBA" id="ARBA00022771"/>
    </source>
</evidence>
<dbReference type="EMBL" id="JBFOLK010000014">
    <property type="protein sequence ID" value="KAL2460326.1"/>
    <property type="molecule type" value="Genomic_DNA"/>
</dbReference>
<dbReference type="SMART" id="SM00355">
    <property type="entry name" value="ZnF_C2H2"/>
    <property type="match status" value="2"/>
</dbReference>
<dbReference type="PROSITE" id="PS00028">
    <property type="entry name" value="ZINC_FINGER_C2H2_1"/>
    <property type="match status" value="2"/>
</dbReference>
<evidence type="ECO:0000256" key="7">
    <source>
        <dbReference type="PROSITE-ProRule" id="PRU00042"/>
    </source>
</evidence>
<name>A0ABD1P8W9_9LAMI</name>
<evidence type="ECO:0000313" key="11">
    <source>
        <dbReference type="Proteomes" id="UP001604336"/>
    </source>
</evidence>
<dbReference type="Proteomes" id="UP001604336">
    <property type="component" value="Unassembled WGS sequence"/>
</dbReference>
<sequence>MALKALNSQAAIPPPPPPPAPFLYDDRNKGKRSKRSRYDVPNYTDDDEFLALSLMMLSRGAPYSVAITNCATAETKDDIKPVITTTKSKTAEKISSDEKKPMKSSRPSTALVAQSQNSYKCSVCEKTFSSYQALGGHKASHGIKNSSATAIASKDGHLSTSTSGATASNTPSLNLTGKLHECSICHRGFSTGQALGGHKRCHYEGVIGGGNKSSITYSAGTPSQSQSCGHTVRDFDLNLPASSEIGLDLILYQEEESQLFLYEQEVESPMPVSAKKPRLFH</sequence>
<dbReference type="GO" id="GO:0043565">
    <property type="term" value="F:sequence-specific DNA binding"/>
    <property type="evidence" value="ECO:0007669"/>
    <property type="project" value="UniProtKB-ARBA"/>
</dbReference>
<feature type="compositionally biased region" description="Basic and acidic residues" evidence="8">
    <location>
        <begin position="89"/>
        <end position="101"/>
    </location>
</feature>
<dbReference type="InterPro" id="IPR036236">
    <property type="entry name" value="Znf_C2H2_sf"/>
</dbReference>
<comment type="caution">
    <text evidence="10">The sequence shown here is derived from an EMBL/GenBank/DDBJ whole genome shotgun (WGS) entry which is preliminary data.</text>
</comment>
<keyword evidence="11" id="KW-1185">Reference proteome</keyword>
<evidence type="ECO:0000256" key="2">
    <source>
        <dbReference type="ARBA" id="ARBA00022737"/>
    </source>
</evidence>
<dbReference type="PANTHER" id="PTHR45988">
    <property type="entry name" value="C2H2 TYPE ZINC FINGER TRANSCRIPTION FACTOR FAMILY-RELATED"/>
    <property type="match status" value="1"/>
</dbReference>
<evidence type="ECO:0000256" key="5">
    <source>
        <dbReference type="ARBA" id="ARBA00023015"/>
    </source>
</evidence>
<feature type="region of interest" description="Disordered" evidence="8">
    <location>
        <begin position="88"/>
        <end position="111"/>
    </location>
</feature>
<reference evidence="11" key="1">
    <citation type="submission" date="2024-07" db="EMBL/GenBank/DDBJ databases">
        <title>Two chromosome-level genome assemblies of Korean endemic species Abeliophyllum distichum and Forsythia ovata (Oleaceae).</title>
        <authorList>
            <person name="Jang H."/>
        </authorList>
    </citation>
    <scope>NUCLEOTIDE SEQUENCE [LARGE SCALE GENOMIC DNA]</scope>
</reference>
<keyword evidence="5" id="KW-0805">Transcription regulation</keyword>
<feature type="domain" description="C2H2-type" evidence="9">
    <location>
        <begin position="180"/>
        <end position="202"/>
    </location>
</feature>
<evidence type="ECO:0000256" key="4">
    <source>
        <dbReference type="ARBA" id="ARBA00022833"/>
    </source>
</evidence>
<dbReference type="GO" id="GO:0008270">
    <property type="term" value="F:zinc ion binding"/>
    <property type="evidence" value="ECO:0007669"/>
    <property type="project" value="UniProtKB-KW"/>
</dbReference>
<keyword evidence="3 7" id="KW-0863">Zinc-finger</keyword>
<evidence type="ECO:0000256" key="1">
    <source>
        <dbReference type="ARBA" id="ARBA00022723"/>
    </source>
</evidence>
<organism evidence="10 11">
    <name type="scientific">Abeliophyllum distichum</name>
    <dbReference type="NCBI Taxonomy" id="126358"/>
    <lineage>
        <taxon>Eukaryota</taxon>
        <taxon>Viridiplantae</taxon>
        <taxon>Streptophyta</taxon>
        <taxon>Embryophyta</taxon>
        <taxon>Tracheophyta</taxon>
        <taxon>Spermatophyta</taxon>
        <taxon>Magnoliopsida</taxon>
        <taxon>eudicotyledons</taxon>
        <taxon>Gunneridae</taxon>
        <taxon>Pentapetalae</taxon>
        <taxon>asterids</taxon>
        <taxon>lamiids</taxon>
        <taxon>Lamiales</taxon>
        <taxon>Oleaceae</taxon>
        <taxon>Forsythieae</taxon>
        <taxon>Abeliophyllum</taxon>
    </lineage>
</organism>